<dbReference type="AlphaFoldDB" id="A0AAE3KUX9"/>
<accession>A0AAE3KUX9</accession>
<feature type="transmembrane region" description="Helical" evidence="1">
    <location>
        <begin position="31"/>
        <end position="49"/>
    </location>
</feature>
<dbReference type="Proteomes" id="UP001204953">
    <property type="component" value="Unassembled WGS sequence"/>
</dbReference>
<evidence type="ECO:0000313" key="3">
    <source>
        <dbReference type="Proteomes" id="UP001204953"/>
    </source>
</evidence>
<name>A0AAE3KUX9_9CYAN</name>
<proteinExistence type="predicted"/>
<reference evidence="2" key="1">
    <citation type="submission" date="2022-06" db="EMBL/GenBank/DDBJ databases">
        <title>New cyanobacteria of genus Symplocastrum in benthos of Lake Baikal.</title>
        <authorList>
            <person name="Sorokovikova E."/>
            <person name="Tikhonova I."/>
            <person name="Krasnopeev A."/>
            <person name="Evseev P."/>
            <person name="Gladkikh A."/>
            <person name="Belykh O."/>
        </authorList>
    </citation>
    <scope>NUCLEOTIDE SEQUENCE</scope>
    <source>
        <strain evidence="2">BBK-W-15</strain>
    </source>
</reference>
<sequence>MLPVARSTSGDLKGGFFNYIKRRSRRILPPYYAALIFSLLFTGLIHNWIANTGRIWNIGQPAFAPDNIIAHFLLIHNLNQDWIFLVAHRFYLVFEKPFINSLTKT</sequence>
<organism evidence="2 3">
    <name type="scientific">Limnofasciculus baicalensis BBK-W-15</name>
    <dbReference type="NCBI Taxonomy" id="2699891"/>
    <lineage>
        <taxon>Bacteria</taxon>
        <taxon>Bacillati</taxon>
        <taxon>Cyanobacteriota</taxon>
        <taxon>Cyanophyceae</taxon>
        <taxon>Coleofasciculales</taxon>
        <taxon>Coleofasciculaceae</taxon>
        <taxon>Limnofasciculus</taxon>
        <taxon>Limnofasciculus baicalensis</taxon>
    </lineage>
</organism>
<keyword evidence="1" id="KW-0472">Membrane</keyword>
<keyword evidence="1" id="KW-0812">Transmembrane</keyword>
<protein>
    <submittedName>
        <fullName evidence="2">Uncharacterized protein</fullName>
    </submittedName>
</protein>
<dbReference type="RefSeq" id="WP_254014717.1">
    <property type="nucleotide sequence ID" value="NZ_JAMZMM010000447.1"/>
</dbReference>
<gene>
    <name evidence="2" type="ORF">NJ959_26500</name>
</gene>
<keyword evidence="3" id="KW-1185">Reference proteome</keyword>
<comment type="caution">
    <text evidence="2">The sequence shown here is derived from an EMBL/GenBank/DDBJ whole genome shotgun (WGS) entry which is preliminary data.</text>
</comment>
<evidence type="ECO:0000313" key="2">
    <source>
        <dbReference type="EMBL" id="MCP2731987.1"/>
    </source>
</evidence>
<dbReference type="EMBL" id="JAMZMM010000447">
    <property type="protein sequence ID" value="MCP2731987.1"/>
    <property type="molecule type" value="Genomic_DNA"/>
</dbReference>
<keyword evidence="1" id="KW-1133">Transmembrane helix</keyword>
<evidence type="ECO:0000256" key="1">
    <source>
        <dbReference type="SAM" id="Phobius"/>
    </source>
</evidence>